<evidence type="ECO:0000256" key="1">
    <source>
        <dbReference type="ARBA" id="ARBA00005395"/>
    </source>
</evidence>
<dbReference type="InterPro" id="IPR050680">
    <property type="entry name" value="YpeA/RimI_acetyltransf"/>
</dbReference>
<dbReference type="InterPro" id="IPR000182">
    <property type="entry name" value="GNAT_dom"/>
</dbReference>
<feature type="domain" description="N-acetyltransferase" evidence="5">
    <location>
        <begin position="6"/>
        <end position="158"/>
    </location>
</feature>
<dbReference type="PANTHER" id="PTHR43420:SF12">
    <property type="entry name" value="N-ACETYLTRANSFERASE DOMAIN-CONTAINING PROTEIN"/>
    <property type="match status" value="1"/>
</dbReference>
<dbReference type="PANTHER" id="PTHR43420">
    <property type="entry name" value="ACETYLTRANSFERASE"/>
    <property type="match status" value="1"/>
</dbReference>
<organism evidence="6 7">
    <name type="scientific">Hydrogenovibrio thermophilus</name>
    <dbReference type="NCBI Taxonomy" id="265883"/>
    <lineage>
        <taxon>Bacteria</taxon>
        <taxon>Pseudomonadati</taxon>
        <taxon>Pseudomonadota</taxon>
        <taxon>Gammaproteobacteria</taxon>
        <taxon>Thiotrichales</taxon>
        <taxon>Piscirickettsiaceae</taxon>
        <taxon>Hydrogenovibrio</taxon>
    </lineage>
</organism>
<reference evidence="6 7" key="1">
    <citation type="journal article" date="2018" name="Environ. Microbiol.">
        <title>Genomes of ubiquitous marine and hypersaline Hydrogenovibrio, Thiomicrorhabdus and Thiomicrospira spp. encode a diversity of mechanisms to sustain chemolithoautotrophy in heterogeneous environments.</title>
        <authorList>
            <person name="Scott K.M."/>
            <person name="Williams J."/>
            <person name="Porter C.M.B."/>
            <person name="Russel S."/>
            <person name="Harmer T.L."/>
            <person name="Paul J.H."/>
            <person name="Antonen K.M."/>
            <person name="Bridges M.K."/>
            <person name="Camper G.J."/>
            <person name="Campla C.K."/>
            <person name="Casella L.G."/>
            <person name="Chase E."/>
            <person name="Conrad J.W."/>
            <person name="Cruz M.C."/>
            <person name="Dunlap D.S."/>
            <person name="Duran L."/>
            <person name="Fahsbender E.M."/>
            <person name="Goldsmith D.B."/>
            <person name="Keeley R.F."/>
            <person name="Kondoff M.R."/>
            <person name="Kussy B.I."/>
            <person name="Lane M.K."/>
            <person name="Lawler S."/>
            <person name="Leigh B.A."/>
            <person name="Lewis C."/>
            <person name="Lostal L.M."/>
            <person name="Marking D."/>
            <person name="Mancera P.A."/>
            <person name="McClenthan E.C."/>
            <person name="McIntyre E.A."/>
            <person name="Mine J.A."/>
            <person name="Modi S."/>
            <person name="Moore B.D."/>
            <person name="Morgan W.A."/>
            <person name="Nelson K.M."/>
            <person name="Nguyen K.N."/>
            <person name="Ogburn N."/>
            <person name="Parrino D.G."/>
            <person name="Pedapudi A.D."/>
            <person name="Pelham R.P."/>
            <person name="Preece A.M."/>
            <person name="Rampersad E.A."/>
            <person name="Richardson J.C."/>
            <person name="Rodgers C.M."/>
            <person name="Schaffer B.L."/>
            <person name="Sheridan N.E."/>
            <person name="Solone M.R."/>
            <person name="Staley Z.R."/>
            <person name="Tabuchi M."/>
            <person name="Waide R.J."/>
            <person name="Wanjugi P.W."/>
            <person name="Young S."/>
            <person name="Clum A."/>
            <person name="Daum C."/>
            <person name="Huntemann M."/>
            <person name="Ivanova N."/>
            <person name="Kyrpides N."/>
            <person name="Mikhailova N."/>
            <person name="Palaniappan K."/>
            <person name="Pillay M."/>
            <person name="Reddy T.B.K."/>
            <person name="Shapiro N."/>
            <person name="Stamatis D."/>
            <person name="Varghese N."/>
            <person name="Woyke T."/>
            <person name="Boden R."/>
            <person name="Freyermuth S.K."/>
            <person name="Kerfeld C.A."/>
        </authorList>
    </citation>
    <scope>NUCLEOTIDE SEQUENCE [LARGE SCALE GENOMIC DNA]</scope>
    <source>
        <strain evidence="6 7">JR-2</strain>
    </source>
</reference>
<dbReference type="NCBIfam" id="TIGR01575">
    <property type="entry name" value="rimI"/>
    <property type="match status" value="1"/>
</dbReference>
<keyword evidence="3 6" id="KW-0808">Transferase</keyword>
<comment type="similarity">
    <text evidence="1">Belongs to the acetyltransferase family. RimI subfamily.</text>
</comment>
<keyword evidence="4" id="KW-0012">Acyltransferase</keyword>
<dbReference type="Proteomes" id="UP000285478">
    <property type="component" value="Chromosome"/>
</dbReference>
<dbReference type="SUPFAM" id="SSF55729">
    <property type="entry name" value="Acyl-CoA N-acyltransferases (Nat)"/>
    <property type="match status" value="1"/>
</dbReference>
<dbReference type="Gene3D" id="3.40.630.30">
    <property type="match status" value="1"/>
</dbReference>
<dbReference type="Pfam" id="PF00583">
    <property type="entry name" value="Acetyltransf_1"/>
    <property type="match status" value="1"/>
</dbReference>
<dbReference type="RefSeq" id="WP_128384508.1">
    <property type="nucleotide sequence ID" value="NZ_CP035033.1"/>
</dbReference>
<dbReference type="EMBL" id="CP035033">
    <property type="protein sequence ID" value="QAB14843.1"/>
    <property type="molecule type" value="Genomic_DNA"/>
</dbReference>
<evidence type="ECO:0000313" key="7">
    <source>
        <dbReference type="Proteomes" id="UP000285478"/>
    </source>
</evidence>
<evidence type="ECO:0000259" key="5">
    <source>
        <dbReference type="PROSITE" id="PS51186"/>
    </source>
</evidence>
<protein>
    <submittedName>
        <fullName evidence="6">Ribosomal-protein-alanine N-acetyltransferase</fullName>
    </submittedName>
</protein>
<proteinExistence type="inferred from homology"/>
<name>A0A410H1Q4_9GAMM</name>
<evidence type="ECO:0000256" key="2">
    <source>
        <dbReference type="ARBA" id="ARBA00022490"/>
    </source>
</evidence>
<dbReference type="PROSITE" id="PS51186">
    <property type="entry name" value="GNAT"/>
    <property type="match status" value="1"/>
</dbReference>
<dbReference type="AlphaFoldDB" id="A0A410H1Q4"/>
<accession>A0A410H1Q4</accession>
<keyword evidence="2" id="KW-0963">Cytoplasm</keyword>
<dbReference type="KEGG" id="htr:EPV75_03715"/>
<evidence type="ECO:0000256" key="4">
    <source>
        <dbReference type="ARBA" id="ARBA00023315"/>
    </source>
</evidence>
<evidence type="ECO:0000256" key="3">
    <source>
        <dbReference type="ARBA" id="ARBA00022679"/>
    </source>
</evidence>
<keyword evidence="7" id="KW-1185">Reference proteome</keyword>
<dbReference type="InterPro" id="IPR016181">
    <property type="entry name" value="Acyl_CoA_acyltransferase"/>
</dbReference>
<gene>
    <name evidence="6" type="primary">rimI</name>
    <name evidence="6" type="ORF">EPV75_03715</name>
</gene>
<dbReference type="InterPro" id="IPR006464">
    <property type="entry name" value="AcTrfase_RimI/Ard1"/>
</dbReference>
<evidence type="ECO:0000313" key="6">
    <source>
        <dbReference type="EMBL" id="QAB14843.1"/>
    </source>
</evidence>
<sequence>MPSCYSYFRPMDESDLDWVMSVETAAYDFPWSRQGFEKALDDGLSYVFCDATRQSLGYACFLSVLDEAHLLNLCIAPGHHRQGVASEGLKALIDHFASAAFEVMLLEVRESNPAVRLYKKLGFVEDGVRPNYYPVKSQENGERAAEREDAILMSCRLN</sequence>
<dbReference type="GO" id="GO:0008080">
    <property type="term" value="F:N-acetyltransferase activity"/>
    <property type="evidence" value="ECO:0007669"/>
    <property type="project" value="InterPro"/>
</dbReference>